<dbReference type="OMA" id="TNNCSSK"/>
<accession>A0A8S1JRG7</accession>
<comment type="caution">
    <text evidence="1">The sequence shown here is derived from an EMBL/GenBank/DDBJ whole genome shotgun (WGS) entry which is preliminary data.</text>
</comment>
<sequence>MGNNCQQSNKTVNLKEQVISIIIYHKLKLPSKQILLQPIQNLSQNLDTFEEDFYQNEFLLDFINDDVTNHCSHKKQIESLDNIEQIIMQCPTQSCVCESQIEYQINLNLSDDDPLNKAFIRLKKKKEKRPQHRNKKQLKKPVQIKLELKSILKNNKPNHSSLSNISNKSAKLLVKFNLSPYKINQKNTKSLSPILLRDKSKKKNEQIKSMQQFSYL</sequence>
<proteinExistence type="predicted"/>
<name>A0A8S1JRG7_PARPR</name>
<reference evidence="1" key="1">
    <citation type="submission" date="2021-01" db="EMBL/GenBank/DDBJ databases">
        <authorList>
            <consortium name="Genoscope - CEA"/>
            <person name="William W."/>
        </authorList>
    </citation>
    <scope>NUCLEOTIDE SEQUENCE</scope>
</reference>
<protein>
    <submittedName>
        <fullName evidence="1">Uncharacterized protein</fullName>
    </submittedName>
</protein>
<evidence type="ECO:0000313" key="1">
    <source>
        <dbReference type="EMBL" id="CAD8044791.1"/>
    </source>
</evidence>
<dbReference type="Proteomes" id="UP000688137">
    <property type="component" value="Unassembled WGS sequence"/>
</dbReference>
<organism evidence="1 2">
    <name type="scientific">Paramecium primaurelia</name>
    <dbReference type="NCBI Taxonomy" id="5886"/>
    <lineage>
        <taxon>Eukaryota</taxon>
        <taxon>Sar</taxon>
        <taxon>Alveolata</taxon>
        <taxon>Ciliophora</taxon>
        <taxon>Intramacronucleata</taxon>
        <taxon>Oligohymenophorea</taxon>
        <taxon>Peniculida</taxon>
        <taxon>Parameciidae</taxon>
        <taxon>Paramecium</taxon>
    </lineage>
</organism>
<evidence type="ECO:0000313" key="2">
    <source>
        <dbReference type="Proteomes" id="UP000688137"/>
    </source>
</evidence>
<dbReference type="AlphaFoldDB" id="A0A8S1JRG7"/>
<gene>
    <name evidence="1" type="ORF">PPRIM_AZ9-3.1.T0080360</name>
</gene>
<dbReference type="EMBL" id="CAJJDM010000004">
    <property type="protein sequence ID" value="CAD8044791.1"/>
    <property type="molecule type" value="Genomic_DNA"/>
</dbReference>
<keyword evidence="2" id="KW-1185">Reference proteome</keyword>